<feature type="signal peptide" evidence="1">
    <location>
        <begin position="1"/>
        <end position="19"/>
    </location>
</feature>
<reference evidence="4" key="1">
    <citation type="submission" date="2025-08" db="UniProtKB">
        <authorList>
            <consortium name="RefSeq"/>
        </authorList>
    </citation>
    <scope>IDENTIFICATION</scope>
    <source>
        <tissue evidence="4">Whole Larva</tissue>
    </source>
</reference>
<evidence type="ECO:0000313" key="3">
    <source>
        <dbReference type="Proteomes" id="UP000695000"/>
    </source>
</evidence>
<dbReference type="Gene3D" id="3.10.100.10">
    <property type="entry name" value="Mannose-Binding Protein A, subunit A"/>
    <property type="match status" value="1"/>
</dbReference>
<keyword evidence="3" id="KW-1185">Reference proteome</keyword>
<sequence>MNLKLLLILLLALCGSSVSICMKNSTDMFEYKDKLYYFETFYKATWFKAALACRRMGMELVSFDSDEEFDKVHEFVKKKSQYKFTDLSIFTSGVMKDIGQFHWINTGNPMNVSRWWSGTPDNKGGNEFCVNIWSNSKQFLLNDASCTWLS</sequence>
<proteinExistence type="predicted"/>
<organism evidence="3 4">
    <name type="scientific">Nicrophorus vespilloides</name>
    <name type="common">Boreal carrion beetle</name>
    <dbReference type="NCBI Taxonomy" id="110193"/>
    <lineage>
        <taxon>Eukaryota</taxon>
        <taxon>Metazoa</taxon>
        <taxon>Ecdysozoa</taxon>
        <taxon>Arthropoda</taxon>
        <taxon>Hexapoda</taxon>
        <taxon>Insecta</taxon>
        <taxon>Pterygota</taxon>
        <taxon>Neoptera</taxon>
        <taxon>Endopterygota</taxon>
        <taxon>Coleoptera</taxon>
        <taxon>Polyphaga</taxon>
        <taxon>Staphyliniformia</taxon>
        <taxon>Silphidae</taxon>
        <taxon>Nicrophorinae</taxon>
        <taxon>Nicrophorus</taxon>
    </lineage>
</organism>
<dbReference type="Proteomes" id="UP000695000">
    <property type="component" value="Unplaced"/>
</dbReference>
<dbReference type="InterPro" id="IPR016186">
    <property type="entry name" value="C-type_lectin-like/link_sf"/>
</dbReference>
<dbReference type="CDD" id="cd00037">
    <property type="entry name" value="CLECT"/>
    <property type="match status" value="1"/>
</dbReference>
<keyword evidence="1" id="KW-0732">Signal</keyword>
<evidence type="ECO:0000313" key="4">
    <source>
        <dbReference type="RefSeq" id="XP_017773974.1"/>
    </source>
</evidence>
<accession>A0ABM1MHC4</accession>
<dbReference type="GeneID" id="108560801"/>
<evidence type="ECO:0000256" key="1">
    <source>
        <dbReference type="SAM" id="SignalP"/>
    </source>
</evidence>
<gene>
    <name evidence="4" type="primary">LOC108560801</name>
</gene>
<dbReference type="Pfam" id="PF00059">
    <property type="entry name" value="Lectin_C"/>
    <property type="match status" value="1"/>
</dbReference>
<dbReference type="PROSITE" id="PS50041">
    <property type="entry name" value="C_TYPE_LECTIN_2"/>
    <property type="match status" value="1"/>
</dbReference>
<dbReference type="PANTHER" id="PTHR22803">
    <property type="entry name" value="MANNOSE, PHOSPHOLIPASE, LECTIN RECEPTOR RELATED"/>
    <property type="match status" value="1"/>
</dbReference>
<feature type="chain" id="PRO_5045632685" evidence="1">
    <location>
        <begin position="20"/>
        <end position="150"/>
    </location>
</feature>
<feature type="domain" description="C-type lectin" evidence="2">
    <location>
        <begin position="31"/>
        <end position="146"/>
    </location>
</feature>
<dbReference type="InterPro" id="IPR050111">
    <property type="entry name" value="C-type_lectin/snaclec_domain"/>
</dbReference>
<name>A0ABM1MHC4_NICVS</name>
<protein>
    <submittedName>
        <fullName evidence="4">C-type lectin 37Da-like</fullName>
    </submittedName>
</protein>
<feature type="non-terminal residue" evidence="4">
    <location>
        <position position="150"/>
    </location>
</feature>
<dbReference type="SUPFAM" id="SSF56436">
    <property type="entry name" value="C-type lectin-like"/>
    <property type="match status" value="1"/>
</dbReference>
<dbReference type="InterPro" id="IPR001304">
    <property type="entry name" value="C-type_lectin-like"/>
</dbReference>
<dbReference type="RefSeq" id="XP_017773974.1">
    <property type="nucleotide sequence ID" value="XM_017918485.1"/>
</dbReference>
<dbReference type="SMART" id="SM00034">
    <property type="entry name" value="CLECT"/>
    <property type="match status" value="1"/>
</dbReference>
<evidence type="ECO:0000259" key="2">
    <source>
        <dbReference type="PROSITE" id="PS50041"/>
    </source>
</evidence>
<dbReference type="InterPro" id="IPR016187">
    <property type="entry name" value="CTDL_fold"/>
</dbReference>